<evidence type="ECO:0000313" key="2">
    <source>
        <dbReference type="EMBL" id="KIJ23268.1"/>
    </source>
</evidence>
<protein>
    <submittedName>
        <fullName evidence="2">Uncharacterized protein</fullName>
    </submittedName>
</protein>
<keyword evidence="3" id="KW-1185">Reference proteome</keyword>
<dbReference type="HOGENOM" id="CLU_2851205_0_0_1"/>
<sequence>MQRPSQFPPSLFSASGIHSNSEMEPTHLDLRQQTIRLFIEEISRTSNLSPEQGEMLLVAANCDFT</sequence>
<reference evidence="2 3" key="1">
    <citation type="submission" date="2014-06" db="EMBL/GenBank/DDBJ databases">
        <title>Evolutionary Origins and Diversification of the Mycorrhizal Mutualists.</title>
        <authorList>
            <consortium name="DOE Joint Genome Institute"/>
            <consortium name="Mycorrhizal Genomics Consortium"/>
            <person name="Kohler A."/>
            <person name="Kuo A."/>
            <person name="Nagy L.G."/>
            <person name="Floudas D."/>
            <person name="Copeland A."/>
            <person name="Barry K.W."/>
            <person name="Cichocki N."/>
            <person name="Veneault-Fourrey C."/>
            <person name="LaButti K."/>
            <person name="Lindquist E.A."/>
            <person name="Lipzen A."/>
            <person name="Lundell T."/>
            <person name="Morin E."/>
            <person name="Murat C."/>
            <person name="Riley R."/>
            <person name="Ohm R."/>
            <person name="Sun H."/>
            <person name="Tunlid A."/>
            <person name="Henrissat B."/>
            <person name="Grigoriev I.V."/>
            <person name="Hibbett D.S."/>
            <person name="Martin F."/>
        </authorList>
    </citation>
    <scope>NUCLEOTIDE SEQUENCE [LARGE SCALE GENOMIC DNA]</scope>
    <source>
        <strain evidence="2 3">SS14</strain>
    </source>
</reference>
<name>A0A0C9T338_SPHS4</name>
<feature type="region of interest" description="Disordered" evidence="1">
    <location>
        <begin position="1"/>
        <end position="24"/>
    </location>
</feature>
<evidence type="ECO:0000256" key="1">
    <source>
        <dbReference type="SAM" id="MobiDB-lite"/>
    </source>
</evidence>
<dbReference type="OrthoDB" id="3007288at2759"/>
<feature type="compositionally biased region" description="Polar residues" evidence="1">
    <location>
        <begin position="12"/>
        <end position="23"/>
    </location>
</feature>
<organism evidence="2 3">
    <name type="scientific">Sphaerobolus stellatus (strain SS14)</name>
    <dbReference type="NCBI Taxonomy" id="990650"/>
    <lineage>
        <taxon>Eukaryota</taxon>
        <taxon>Fungi</taxon>
        <taxon>Dikarya</taxon>
        <taxon>Basidiomycota</taxon>
        <taxon>Agaricomycotina</taxon>
        <taxon>Agaricomycetes</taxon>
        <taxon>Phallomycetidae</taxon>
        <taxon>Geastrales</taxon>
        <taxon>Sphaerobolaceae</taxon>
        <taxon>Sphaerobolus</taxon>
    </lineage>
</organism>
<proteinExistence type="predicted"/>
<evidence type="ECO:0000313" key="3">
    <source>
        <dbReference type="Proteomes" id="UP000054279"/>
    </source>
</evidence>
<accession>A0A0C9T338</accession>
<dbReference type="EMBL" id="KN837737">
    <property type="protein sequence ID" value="KIJ23268.1"/>
    <property type="molecule type" value="Genomic_DNA"/>
</dbReference>
<dbReference type="AlphaFoldDB" id="A0A0C9T338"/>
<dbReference type="Proteomes" id="UP000054279">
    <property type="component" value="Unassembled WGS sequence"/>
</dbReference>
<gene>
    <name evidence="2" type="ORF">M422DRAFT_276189</name>
</gene>